<evidence type="ECO:0000313" key="1">
    <source>
        <dbReference type="EMBL" id="GBL92558.1"/>
    </source>
</evidence>
<dbReference type="EMBL" id="BGPR01160070">
    <property type="protein sequence ID" value="GBL92558.1"/>
    <property type="molecule type" value="Genomic_DNA"/>
</dbReference>
<evidence type="ECO:0000313" key="2">
    <source>
        <dbReference type="Proteomes" id="UP000499080"/>
    </source>
</evidence>
<organism evidence="1 2">
    <name type="scientific">Araneus ventricosus</name>
    <name type="common">Orbweaver spider</name>
    <name type="synonym">Epeira ventricosa</name>
    <dbReference type="NCBI Taxonomy" id="182803"/>
    <lineage>
        <taxon>Eukaryota</taxon>
        <taxon>Metazoa</taxon>
        <taxon>Ecdysozoa</taxon>
        <taxon>Arthropoda</taxon>
        <taxon>Chelicerata</taxon>
        <taxon>Arachnida</taxon>
        <taxon>Araneae</taxon>
        <taxon>Araneomorphae</taxon>
        <taxon>Entelegynae</taxon>
        <taxon>Araneoidea</taxon>
        <taxon>Araneidae</taxon>
        <taxon>Araneus</taxon>
    </lineage>
</organism>
<accession>A0A4Y2BKH9</accession>
<keyword evidence="2" id="KW-1185">Reference proteome</keyword>
<gene>
    <name evidence="1" type="ORF">AVEN_175010_1</name>
</gene>
<protein>
    <submittedName>
        <fullName evidence="1">Uncharacterized protein</fullName>
    </submittedName>
</protein>
<proteinExistence type="predicted"/>
<dbReference type="Proteomes" id="UP000499080">
    <property type="component" value="Unassembled WGS sequence"/>
</dbReference>
<reference evidence="1 2" key="1">
    <citation type="journal article" date="2019" name="Sci. Rep.">
        <title>Orb-weaving spider Araneus ventricosus genome elucidates the spidroin gene catalogue.</title>
        <authorList>
            <person name="Kono N."/>
            <person name="Nakamura H."/>
            <person name="Ohtoshi R."/>
            <person name="Moran D.A.P."/>
            <person name="Shinohara A."/>
            <person name="Yoshida Y."/>
            <person name="Fujiwara M."/>
            <person name="Mori M."/>
            <person name="Tomita M."/>
            <person name="Arakawa K."/>
        </authorList>
    </citation>
    <scope>NUCLEOTIDE SEQUENCE [LARGE SCALE GENOMIC DNA]</scope>
</reference>
<sequence>MRHELNSPNLSGHLPHALLYPSLKAHENGLWWTRIIGPSTAFISLAISEPYLPSEEANRLRLAFVAVKRKFLDRPGPPRSFVIIYVCYVETAYIEHWRYIFGGGDWAPKFALPIVPYRS</sequence>
<name>A0A4Y2BKH9_ARAVE</name>
<dbReference type="AlphaFoldDB" id="A0A4Y2BKH9"/>
<comment type="caution">
    <text evidence="1">The sequence shown here is derived from an EMBL/GenBank/DDBJ whole genome shotgun (WGS) entry which is preliminary data.</text>
</comment>